<dbReference type="AlphaFoldDB" id="A0A3F2RTX1"/>
<feature type="binding site" evidence="2">
    <location>
        <position position="216"/>
    </location>
    <ligand>
        <name>substrate</name>
    </ligand>
</feature>
<dbReference type="SMART" id="SM00332">
    <property type="entry name" value="PP2Cc"/>
    <property type="match status" value="1"/>
</dbReference>
<feature type="binding site" evidence="2">
    <location>
        <position position="218"/>
    </location>
    <ligand>
        <name>substrate</name>
    </ligand>
</feature>
<feature type="binding site" evidence="2">
    <location>
        <position position="94"/>
    </location>
    <ligand>
        <name>phosphate</name>
        <dbReference type="ChEBI" id="CHEBI:43474"/>
    </ligand>
</feature>
<evidence type="ECO:0000313" key="5">
    <source>
        <dbReference type="EMBL" id="RLN64122.1"/>
    </source>
</evidence>
<proteinExistence type="inferred from homology"/>
<gene>
    <name evidence="5" type="ORF">BBP00_00003665</name>
</gene>
<dbReference type="InterPro" id="IPR001932">
    <property type="entry name" value="PPM-type_phosphatase-like_dom"/>
</dbReference>
<dbReference type="NCBIfam" id="TIGR01719">
    <property type="entry name" value="euk_UDPppase"/>
    <property type="match status" value="1"/>
</dbReference>
<feature type="region of interest" description="Disordered" evidence="3">
    <location>
        <begin position="666"/>
        <end position="690"/>
    </location>
</feature>
<feature type="compositionally biased region" description="Polar residues" evidence="3">
    <location>
        <begin position="674"/>
        <end position="687"/>
    </location>
</feature>
<evidence type="ECO:0000313" key="6">
    <source>
        <dbReference type="Proteomes" id="UP000277300"/>
    </source>
</evidence>
<dbReference type="GO" id="GO:0009166">
    <property type="term" value="P:nucleotide catabolic process"/>
    <property type="evidence" value="ECO:0007669"/>
    <property type="project" value="InterPro"/>
</dbReference>
<dbReference type="GO" id="GO:0004850">
    <property type="term" value="F:uridine phosphorylase activity"/>
    <property type="evidence" value="ECO:0007669"/>
    <property type="project" value="InterPro"/>
</dbReference>
<sequence length="784" mass="86090">MAPNMEVTEPTQDTMTHVQNSHIRDMTSDVLFHIGLQCSTEERQQIIDTFGDVKFFVTGGSAERMTHFAHAIAKELGIATPYGYALNPIGSTSRYTLYKVGPVLVANHGIGMPSISILLHEVTKLLDYAKASNATYIRMGTSGGIGVEPGTVVITSEGVNNKMESVDEVAVLGSTVRRPAICSPEVREEIIAAAEEVGLPYAVGKTLSCNDFYEGQGRLDGAICEYTLEDKMAFLQKCADAGVRNIEMEARGMAGFCHKLNIPLAVVCVTLLNRLNGDQVLSSHETLQGFEKRPAAVLLHYIKSKLNASAMSSSRASRPICFQSHWVASGLRTNVSVSGISDIGGASNSQNQDAFFSFYDPKNAALVVGLFDGHGRDTGRDVAMAAKRYFEAQFMGYSQEDYARLEQDPKVFFQQLFETCHHELKYVLRGLYERSGHIVEEHQPEGFLVRQDARTGVIANVRGGTTATIVVVLNGGQKIYTSNVGDSAALMTALNPVLRATDVKVHGLQNKLLVIEDAEHDDNNRRPSKSELLLLSGNHGPDCATEFVRAREARCNPLDTSIPALRFVYDSSEPRTSRLPIFTMSSKGELHRNPSGDYYKNVRGEWATLVSTPFTALFPDALAFTRSLGDFHMHSYGVCCEPTVMELSLERVVSRDLGFSVPHDWDNQEDHVSDTVNGNDESYLSSNNDHEEQQGEATTFMLVVASDGIWDNWAYRDLWSFLCESHSTKCLQQDSALSGDEDSLPIDAMVSSLMTANLQRARSSFGDQADNMTAVVIMFDLNGA</sequence>
<dbReference type="GO" id="GO:0006218">
    <property type="term" value="P:uridine catabolic process"/>
    <property type="evidence" value="ECO:0007669"/>
    <property type="project" value="TreeGrafter"/>
</dbReference>
<dbReference type="InterPro" id="IPR035994">
    <property type="entry name" value="Nucleoside_phosphorylase_sf"/>
</dbReference>
<dbReference type="SUPFAM" id="SSF81606">
    <property type="entry name" value="PP2C-like"/>
    <property type="match status" value="1"/>
</dbReference>
<dbReference type="PROSITE" id="PS51746">
    <property type="entry name" value="PPM_2"/>
    <property type="match status" value="1"/>
</dbReference>
<evidence type="ECO:0000256" key="3">
    <source>
        <dbReference type="SAM" id="MobiDB-lite"/>
    </source>
</evidence>
<dbReference type="InterPro" id="IPR036457">
    <property type="entry name" value="PPM-type-like_dom_sf"/>
</dbReference>
<reference evidence="5 6" key="1">
    <citation type="submission" date="2018-07" db="EMBL/GenBank/DDBJ databases">
        <title>Genome sequencing of oomycete isolates from Chile give support for New Zealand origin for Phytophthora kernoviae and make available the first Nothophytophthora sp. genome.</title>
        <authorList>
            <person name="Studholme D.J."/>
            <person name="Sanfuentes E."/>
            <person name="Panda P."/>
            <person name="Hill R."/>
            <person name="Sambles C."/>
            <person name="Grant M."/>
            <person name="Williams N.M."/>
            <person name="Mcdougal R.L."/>
        </authorList>
    </citation>
    <scope>NUCLEOTIDE SEQUENCE [LARGE SCALE GENOMIC DNA]</scope>
    <source>
        <strain evidence="5">Chile6</strain>
    </source>
</reference>
<dbReference type="InterPro" id="IPR000845">
    <property type="entry name" value="Nucleoside_phosphorylase_d"/>
</dbReference>
<dbReference type="Pfam" id="PF01048">
    <property type="entry name" value="PNP_UDP_1"/>
    <property type="match status" value="1"/>
</dbReference>
<dbReference type="SUPFAM" id="SSF53167">
    <property type="entry name" value="Purine and uridine phosphorylases"/>
    <property type="match status" value="1"/>
</dbReference>
<dbReference type="EMBL" id="MBDO02000080">
    <property type="protein sequence ID" value="RLN64122.1"/>
    <property type="molecule type" value="Genomic_DNA"/>
</dbReference>
<dbReference type="Gene3D" id="3.60.40.10">
    <property type="entry name" value="PPM-type phosphatase domain"/>
    <property type="match status" value="1"/>
</dbReference>
<dbReference type="Gene3D" id="3.40.50.1580">
    <property type="entry name" value="Nucleoside phosphorylase domain"/>
    <property type="match status" value="1"/>
</dbReference>
<feature type="binding site" evidence="2">
    <location>
        <begin position="138"/>
        <end position="141"/>
    </location>
    <ligand>
        <name>phosphate</name>
        <dbReference type="ChEBI" id="CHEBI:43474"/>
    </ligand>
</feature>
<evidence type="ECO:0000256" key="2">
    <source>
        <dbReference type="PIRSR" id="PIRSR610059-50"/>
    </source>
</evidence>
<evidence type="ECO:0000256" key="1">
    <source>
        <dbReference type="ARBA" id="ARBA00010456"/>
    </source>
</evidence>
<dbReference type="PANTHER" id="PTHR43691:SF11">
    <property type="entry name" value="FI09636P-RELATED"/>
    <property type="match status" value="1"/>
</dbReference>
<comment type="caution">
    <text evidence="5">The sequence shown here is derived from an EMBL/GenBank/DDBJ whole genome shotgun (WGS) entry which is preliminary data.</text>
</comment>
<evidence type="ECO:0000259" key="4">
    <source>
        <dbReference type="PROSITE" id="PS51746"/>
    </source>
</evidence>
<dbReference type="GO" id="GO:0005829">
    <property type="term" value="C:cytosol"/>
    <property type="evidence" value="ECO:0007669"/>
    <property type="project" value="TreeGrafter"/>
</dbReference>
<name>A0A3F2RTX1_9STRA</name>
<organism evidence="5 6">
    <name type="scientific">Phytophthora kernoviae</name>
    <dbReference type="NCBI Taxonomy" id="325452"/>
    <lineage>
        <taxon>Eukaryota</taxon>
        <taxon>Sar</taxon>
        <taxon>Stramenopiles</taxon>
        <taxon>Oomycota</taxon>
        <taxon>Peronosporomycetes</taxon>
        <taxon>Peronosporales</taxon>
        <taxon>Peronosporaceae</taxon>
        <taxon>Phytophthora</taxon>
    </lineage>
</organism>
<dbReference type="CDD" id="cd17763">
    <property type="entry name" value="UP_hUPP-like"/>
    <property type="match status" value="1"/>
</dbReference>
<feature type="domain" description="PPM-type phosphatase" evidence="4">
    <location>
        <begin position="337"/>
        <end position="779"/>
    </location>
</feature>
<dbReference type="Proteomes" id="UP000277300">
    <property type="component" value="Unassembled WGS sequence"/>
</dbReference>
<protein>
    <recommendedName>
        <fullName evidence="4">PPM-type phosphatase domain-containing protein</fullName>
    </recommendedName>
</protein>
<accession>A0A3F2RTX1</accession>
<dbReference type="PANTHER" id="PTHR43691">
    <property type="entry name" value="URIDINE PHOSPHORYLASE"/>
    <property type="match status" value="1"/>
</dbReference>
<dbReference type="OrthoDB" id="10264738at2759"/>
<comment type="similarity">
    <text evidence="1">Belongs to the PNP/UDP phosphorylase family.</text>
</comment>
<dbReference type="InterPro" id="IPR010059">
    <property type="entry name" value="Uridine_phosphorylase_euk"/>
</dbReference>